<evidence type="ECO:0000256" key="14">
    <source>
        <dbReference type="PROSITE-ProRule" id="PRU01360"/>
    </source>
</evidence>
<evidence type="ECO:0000313" key="19">
    <source>
        <dbReference type="EMBL" id="OWP48874.1"/>
    </source>
</evidence>
<feature type="domain" description="Secretin/TonB short N-terminal" evidence="18">
    <location>
        <begin position="70"/>
        <end position="121"/>
    </location>
</feature>
<dbReference type="eggNOG" id="COG4774">
    <property type="taxonomic scope" value="Bacteria"/>
</dbReference>
<dbReference type="Gene3D" id="2.40.170.20">
    <property type="entry name" value="TonB-dependent receptor, beta-barrel domain"/>
    <property type="match status" value="1"/>
</dbReference>
<keyword evidence="5" id="KW-0410">Iron transport</keyword>
<dbReference type="RefSeq" id="WP_088420842.1">
    <property type="nucleotide sequence ID" value="NZ_NJBA01000008.1"/>
</dbReference>
<evidence type="ECO:0000256" key="12">
    <source>
        <dbReference type="ARBA" id="ARBA00023170"/>
    </source>
</evidence>
<keyword evidence="10 16" id="KW-0798">TonB box</keyword>
<dbReference type="FunFam" id="2.40.170.20:FF:000005">
    <property type="entry name" value="TonB-dependent siderophore receptor"/>
    <property type="match status" value="1"/>
</dbReference>
<keyword evidence="6 14" id="KW-0812">Transmembrane</keyword>
<evidence type="ECO:0000256" key="15">
    <source>
        <dbReference type="PROSITE-ProRule" id="PRU10144"/>
    </source>
</evidence>
<dbReference type="EMBL" id="NJBA01000008">
    <property type="protein sequence ID" value="OWP48874.1"/>
    <property type="molecule type" value="Genomic_DNA"/>
</dbReference>
<dbReference type="Pfam" id="PF00593">
    <property type="entry name" value="TonB_dep_Rec_b-barrel"/>
    <property type="match status" value="1"/>
</dbReference>
<dbReference type="NCBIfam" id="TIGR01783">
    <property type="entry name" value="TonB-siderophor"/>
    <property type="match status" value="1"/>
</dbReference>
<proteinExistence type="inferred from homology"/>
<dbReference type="InterPro" id="IPR010105">
    <property type="entry name" value="TonB_sidphr_rcpt"/>
</dbReference>
<comment type="caution">
    <text evidence="19">The sequence shown here is derived from an EMBL/GenBank/DDBJ whole genome shotgun (WGS) entry which is preliminary data.</text>
</comment>
<dbReference type="PANTHER" id="PTHR32552">
    <property type="entry name" value="FERRICHROME IRON RECEPTOR-RELATED"/>
    <property type="match status" value="1"/>
</dbReference>
<reference evidence="19 20" key="1">
    <citation type="submission" date="2017-06" db="EMBL/GenBank/DDBJ databases">
        <title>Draft genome of Pseudomonas nitroreducens DF05.</title>
        <authorList>
            <person name="Iyer R."/>
        </authorList>
    </citation>
    <scope>NUCLEOTIDE SEQUENCE [LARGE SCALE GENOMIC DNA]</scope>
    <source>
        <strain evidence="19 20">DF05</strain>
    </source>
</reference>
<evidence type="ECO:0000256" key="10">
    <source>
        <dbReference type="ARBA" id="ARBA00023077"/>
    </source>
</evidence>
<keyword evidence="3 14" id="KW-0813">Transport</keyword>
<evidence type="ECO:0000256" key="1">
    <source>
        <dbReference type="ARBA" id="ARBA00004571"/>
    </source>
</evidence>
<dbReference type="Gene3D" id="2.170.130.10">
    <property type="entry name" value="TonB-dependent receptor, plug domain"/>
    <property type="match status" value="1"/>
</dbReference>
<sequence>MTPLRRAIPELSLKPLAALLLGTALATVPTPAAWAEGAAASSALQVKFPFAIAAQPLPQALNEFSRVTGLSVVYTDEAPYDLKAPAVSGQLSAGDALDRLLAGSGYRFRALDGHTLTLERLPTDTLSLTDTTVTGQAAATSYQPAPVASIGRTDTPVLETPQSIVTVPAQALRDQKPRNLDDALGNISGVTQANTLGGTQDAVMKRGFGDNRDGSIMRDGLPSVLGRNLTATADHVEVLKGPASLLYGIQEPGGVVNVVSKKPQLQQYNAVTLRGSTFAHGKQGSGAQIDTTGPLGETNLAYRLIVDHQDENYWRNFGQQRETLVAPSLAWFGEDTTVNLSYEHREFKTPFDRGTAIDPRTNKPLDIPRTRRLDEPFNITEGRSDLTRLDVEHRLDDAWKAHFAYGWTRETYDDNQARVTKVDSAKGTVTRRVDGTHGAVSSDSFATAGLNGDLQLGGFRHELTVGIDSEKRKIYRADLIRDTKNTTFNYLDPVYGQISPATRVSPADSDQTDKLRSDSLFVQDSWHLDDHWILVAGGRYQMYDQYAGRGRPFKANTDISGQKWVPRAGVIYKVNDEVSLYGSYTQSFKPNSTIAPLSTGEVIDSAIQPEQASSWEVGGKLDIPGRVTANLAFFDIRKRNVMVTQLDANGDSRVSTAGKVRSYGAELDVTGQLTEDWSLIGSYAWLDAEVTEDPELEGNRLQNVAKETASLAAVYDAGSILGGDNLRLGGGPRYVGKRAGDPANSFELPSYTVTDAFAGYDTKLGGHNVGFQFNVKNLFDRTYYPSAANNLYVAVGEPRQFEISTTVEF</sequence>
<dbReference type="InterPro" id="IPR037066">
    <property type="entry name" value="Plug_dom_sf"/>
</dbReference>
<evidence type="ECO:0000256" key="4">
    <source>
        <dbReference type="ARBA" id="ARBA00022452"/>
    </source>
</evidence>
<dbReference type="InterPro" id="IPR011662">
    <property type="entry name" value="Secretin/TonB_short_N"/>
</dbReference>
<dbReference type="SMART" id="SM00965">
    <property type="entry name" value="STN"/>
    <property type="match status" value="1"/>
</dbReference>
<keyword evidence="11 14" id="KW-0472">Membrane</keyword>
<keyword evidence="8" id="KW-0408">Iron</keyword>
<evidence type="ECO:0000256" key="8">
    <source>
        <dbReference type="ARBA" id="ARBA00023004"/>
    </source>
</evidence>
<evidence type="ECO:0000256" key="16">
    <source>
        <dbReference type="RuleBase" id="RU003357"/>
    </source>
</evidence>
<dbReference type="Pfam" id="PF07715">
    <property type="entry name" value="Plug"/>
    <property type="match status" value="1"/>
</dbReference>
<feature type="chain" id="PRO_5012919031" evidence="17">
    <location>
        <begin position="27"/>
        <end position="809"/>
    </location>
</feature>
<evidence type="ECO:0000256" key="11">
    <source>
        <dbReference type="ARBA" id="ARBA00023136"/>
    </source>
</evidence>
<name>A0A246F6N5_PSENT</name>
<accession>A0A246F6N5</accession>
<dbReference type="InterPro" id="IPR039426">
    <property type="entry name" value="TonB-dep_rcpt-like"/>
</dbReference>
<feature type="short sequence motif" description="TonB C-terminal box" evidence="15">
    <location>
        <begin position="792"/>
        <end position="809"/>
    </location>
</feature>
<dbReference type="GO" id="GO:0015344">
    <property type="term" value="F:siderophore uptake transmembrane transporter activity"/>
    <property type="evidence" value="ECO:0007669"/>
    <property type="project" value="TreeGrafter"/>
</dbReference>
<dbReference type="InterPro" id="IPR012910">
    <property type="entry name" value="Plug_dom"/>
</dbReference>
<organism evidence="19 20">
    <name type="scientific">Pseudomonas nitroreducens</name>
    <dbReference type="NCBI Taxonomy" id="46680"/>
    <lineage>
        <taxon>Bacteria</taxon>
        <taxon>Pseudomonadati</taxon>
        <taxon>Pseudomonadota</taxon>
        <taxon>Gammaproteobacteria</taxon>
        <taxon>Pseudomonadales</taxon>
        <taxon>Pseudomonadaceae</taxon>
        <taxon>Pseudomonas</taxon>
    </lineage>
</organism>
<dbReference type="GO" id="GO:0009279">
    <property type="term" value="C:cell outer membrane"/>
    <property type="evidence" value="ECO:0007669"/>
    <property type="project" value="UniProtKB-SubCell"/>
</dbReference>
<comment type="similarity">
    <text evidence="2 14 16">Belongs to the TonB-dependent receptor family.</text>
</comment>
<dbReference type="Proteomes" id="UP000198145">
    <property type="component" value="Unassembled WGS sequence"/>
</dbReference>
<keyword evidence="7 17" id="KW-0732">Signal</keyword>
<evidence type="ECO:0000256" key="9">
    <source>
        <dbReference type="ARBA" id="ARBA00023065"/>
    </source>
</evidence>
<dbReference type="Pfam" id="PF07660">
    <property type="entry name" value="STN"/>
    <property type="match status" value="1"/>
</dbReference>
<dbReference type="Gene3D" id="3.55.50.30">
    <property type="match status" value="1"/>
</dbReference>
<dbReference type="PANTHER" id="PTHR32552:SF85">
    <property type="entry name" value="BLL7968 PROTEIN"/>
    <property type="match status" value="1"/>
</dbReference>
<keyword evidence="4 14" id="KW-1134">Transmembrane beta strand</keyword>
<evidence type="ECO:0000313" key="20">
    <source>
        <dbReference type="Proteomes" id="UP000198145"/>
    </source>
</evidence>
<dbReference type="GO" id="GO:0038023">
    <property type="term" value="F:signaling receptor activity"/>
    <property type="evidence" value="ECO:0007669"/>
    <property type="project" value="InterPro"/>
</dbReference>
<protein>
    <submittedName>
        <fullName evidence="19">TonB-dependent siderophore receptor</fullName>
    </submittedName>
</protein>
<evidence type="ECO:0000256" key="13">
    <source>
        <dbReference type="ARBA" id="ARBA00023237"/>
    </source>
</evidence>
<dbReference type="CDD" id="cd01347">
    <property type="entry name" value="ligand_gated_channel"/>
    <property type="match status" value="1"/>
</dbReference>
<evidence type="ECO:0000259" key="18">
    <source>
        <dbReference type="SMART" id="SM00965"/>
    </source>
</evidence>
<keyword evidence="12 19" id="KW-0675">Receptor</keyword>
<evidence type="ECO:0000256" key="7">
    <source>
        <dbReference type="ARBA" id="ARBA00022729"/>
    </source>
</evidence>
<dbReference type="InterPro" id="IPR036942">
    <property type="entry name" value="Beta-barrel_TonB_sf"/>
</dbReference>
<evidence type="ECO:0000256" key="3">
    <source>
        <dbReference type="ARBA" id="ARBA00022448"/>
    </source>
</evidence>
<evidence type="ECO:0000256" key="2">
    <source>
        <dbReference type="ARBA" id="ARBA00009810"/>
    </source>
</evidence>
<evidence type="ECO:0000256" key="6">
    <source>
        <dbReference type="ARBA" id="ARBA00022692"/>
    </source>
</evidence>
<keyword evidence="9" id="KW-0406">Ion transport</keyword>
<dbReference type="GO" id="GO:0015891">
    <property type="term" value="P:siderophore transport"/>
    <property type="evidence" value="ECO:0007669"/>
    <property type="project" value="InterPro"/>
</dbReference>
<feature type="signal peptide" evidence="17">
    <location>
        <begin position="1"/>
        <end position="26"/>
    </location>
</feature>
<dbReference type="STRING" id="46680.GCA_000807755_04428"/>
<keyword evidence="13 14" id="KW-0998">Cell outer membrane</keyword>
<dbReference type="AlphaFoldDB" id="A0A246F6N5"/>
<dbReference type="PROSITE" id="PS01156">
    <property type="entry name" value="TONB_DEPENDENT_REC_2"/>
    <property type="match status" value="1"/>
</dbReference>
<comment type="subcellular location">
    <subcellularLocation>
        <location evidence="1 14">Cell outer membrane</location>
        <topology evidence="1 14">Multi-pass membrane protein</topology>
    </subcellularLocation>
</comment>
<evidence type="ECO:0000256" key="17">
    <source>
        <dbReference type="SAM" id="SignalP"/>
    </source>
</evidence>
<dbReference type="InterPro" id="IPR010917">
    <property type="entry name" value="TonB_rcpt_CS"/>
</dbReference>
<dbReference type="SUPFAM" id="SSF56935">
    <property type="entry name" value="Porins"/>
    <property type="match status" value="1"/>
</dbReference>
<gene>
    <name evidence="19" type="ORF">CEG18_22915</name>
</gene>
<dbReference type="InterPro" id="IPR000531">
    <property type="entry name" value="Beta-barrel_TonB"/>
</dbReference>
<evidence type="ECO:0000256" key="5">
    <source>
        <dbReference type="ARBA" id="ARBA00022496"/>
    </source>
</evidence>
<dbReference type="PROSITE" id="PS52016">
    <property type="entry name" value="TONB_DEPENDENT_REC_3"/>
    <property type="match status" value="1"/>
</dbReference>